<keyword evidence="6 12" id="KW-0375">Hydrogen ion transport</keyword>
<keyword evidence="5 12" id="KW-0812">Transmembrane</keyword>
<evidence type="ECO:0000256" key="5">
    <source>
        <dbReference type="ARBA" id="ARBA00022692"/>
    </source>
</evidence>
<evidence type="ECO:0000256" key="12">
    <source>
        <dbReference type="RuleBase" id="RU003661"/>
    </source>
</evidence>
<dbReference type="Pfam" id="PF00895">
    <property type="entry name" value="ATP-synt_8"/>
    <property type="match status" value="1"/>
</dbReference>
<organism evidence="14">
    <name type="scientific">Quedenfeldtia trachyblepharus</name>
    <name type="common">Atlas day gecko</name>
    <dbReference type="NCBI Taxonomy" id="460631"/>
    <lineage>
        <taxon>Eukaryota</taxon>
        <taxon>Metazoa</taxon>
        <taxon>Chordata</taxon>
        <taxon>Craniata</taxon>
        <taxon>Vertebrata</taxon>
        <taxon>Euteleostomi</taxon>
        <taxon>Lepidosauria</taxon>
        <taxon>Squamata</taxon>
        <taxon>Bifurcata</taxon>
        <taxon>Gekkota</taxon>
        <taxon>Sphaerodactylidae</taxon>
        <taxon>Quedenfeldtia</taxon>
    </lineage>
</organism>
<dbReference type="GO" id="GO:0015986">
    <property type="term" value="P:proton motive force-driven ATP synthesis"/>
    <property type="evidence" value="ECO:0007669"/>
    <property type="project" value="InterPro"/>
</dbReference>
<evidence type="ECO:0000256" key="4">
    <source>
        <dbReference type="ARBA" id="ARBA00022547"/>
    </source>
</evidence>
<sequence length="54" mass="6447">MPQLDPAPWFTTMMMTWLVLSLMLMPKLTRTQLITPSPLHHTTKSKTHWPWPWC</sequence>
<evidence type="ECO:0000256" key="8">
    <source>
        <dbReference type="ARBA" id="ARBA00023065"/>
    </source>
</evidence>
<keyword evidence="9 12" id="KW-0496">Mitochondrion</keyword>
<accession>A0A343J8Q1</accession>
<comment type="subcellular location">
    <subcellularLocation>
        <location evidence="1 12">Mitochondrion membrane</location>
        <topology evidence="1 12">Single-pass membrane protein</topology>
    </subcellularLocation>
</comment>
<evidence type="ECO:0000256" key="11">
    <source>
        <dbReference type="ARBA" id="ARBA00023310"/>
    </source>
</evidence>
<dbReference type="EMBL" id="KY996816">
    <property type="protein sequence ID" value="ASW34698.1"/>
    <property type="molecule type" value="Genomic_DNA"/>
</dbReference>
<keyword evidence="8 12" id="KW-0406">Ion transport</keyword>
<evidence type="ECO:0000256" key="7">
    <source>
        <dbReference type="ARBA" id="ARBA00022989"/>
    </source>
</evidence>
<dbReference type="EMBL" id="KY996817">
    <property type="protein sequence ID" value="ASW34711.1"/>
    <property type="molecule type" value="Genomic_DNA"/>
</dbReference>
<evidence type="ECO:0000256" key="3">
    <source>
        <dbReference type="ARBA" id="ARBA00022448"/>
    </source>
</evidence>
<feature type="transmembrane region" description="Helical" evidence="13">
    <location>
        <begin position="6"/>
        <end position="25"/>
    </location>
</feature>
<evidence type="ECO:0000256" key="6">
    <source>
        <dbReference type="ARBA" id="ARBA00022781"/>
    </source>
</evidence>
<gene>
    <name evidence="14" type="primary">ATP8</name>
</gene>
<dbReference type="GO" id="GO:0045259">
    <property type="term" value="C:proton-transporting ATP synthase complex"/>
    <property type="evidence" value="ECO:0007669"/>
    <property type="project" value="UniProtKB-KW"/>
</dbReference>
<protein>
    <recommendedName>
        <fullName evidence="12">ATP synthase complex subunit 8</fullName>
    </recommendedName>
</protein>
<reference evidence="14" key="1">
    <citation type="journal article" date="2017" name="Mitochondrial DNA Part B Resour">
        <title>The mitochondrial genomes of Atlas Geckos (Quedenfeldtia): mitogenome assembly from transcriptomes and anchored hybrid enrichment datasets.</title>
        <authorList>
            <person name="Lyra M.L."/>
            <person name="Joger U."/>
            <person name="Schulter U."/>
            <person name="Slimani T."/>
            <person name="El Mouden E.H."/>
            <person name="Bouazza A."/>
            <person name="Kunzel S."/>
            <person name="Lemmon A.R."/>
            <person name="Moriarty Lemmon E."/>
            <person name="Vences M."/>
        </authorList>
    </citation>
    <scope>NUCLEOTIDE SEQUENCE</scope>
</reference>
<evidence type="ECO:0000256" key="9">
    <source>
        <dbReference type="ARBA" id="ARBA00023128"/>
    </source>
</evidence>
<keyword evidence="11" id="KW-0066">ATP synthesis</keyword>
<dbReference type="InterPro" id="IPR001421">
    <property type="entry name" value="ATP8_metazoa"/>
</dbReference>
<comment type="similarity">
    <text evidence="2 12">Belongs to the ATPase protein 8 family.</text>
</comment>
<proteinExistence type="inferred from homology"/>
<keyword evidence="7 13" id="KW-1133">Transmembrane helix</keyword>
<evidence type="ECO:0000313" key="14">
    <source>
        <dbReference type="EMBL" id="ASW34711.1"/>
    </source>
</evidence>
<dbReference type="AlphaFoldDB" id="A0A343J8Q1"/>
<keyword evidence="3 12" id="KW-0813">Transport</keyword>
<evidence type="ECO:0000256" key="1">
    <source>
        <dbReference type="ARBA" id="ARBA00004304"/>
    </source>
</evidence>
<evidence type="ECO:0000256" key="13">
    <source>
        <dbReference type="SAM" id="Phobius"/>
    </source>
</evidence>
<name>A0A343J8Q1_9SAUR</name>
<evidence type="ECO:0000256" key="10">
    <source>
        <dbReference type="ARBA" id="ARBA00023136"/>
    </source>
</evidence>
<keyword evidence="4 12" id="KW-0138">CF(0)</keyword>
<dbReference type="GO" id="GO:0015078">
    <property type="term" value="F:proton transmembrane transporter activity"/>
    <property type="evidence" value="ECO:0007669"/>
    <property type="project" value="InterPro"/>
</dbReference>
<geneLocation type="mitochondrion" evidence="14"/>
<dbReference type="GO" id="GO:0031966">
    <property type="term" value="C:mitochondrial membrane"/>
    <property type="evidence" value="ECO:0007669"/>
    <property type="project" value="UniProtKB-SubCell"/>
</dbReference>
<keyword evidence="10 13" id="KW-0472">Membrane</keyword>
<evidence type="ECO:0000256" key="2">
    <source>
        <dbReference type="ARBA" id="ARBA00008892"/>
    </source>
</evidence>